<keyword evidence="5 8" id="KW-1133">Transmembrane helix</keyword>
<feature type="transmembrane region" description="Helical" evidence="8">
    <location>
        <begin position="294"/>
        <end position="315"/>
    </location>
</feature>
<dbReference type="GO" id="GO:0005886">
    <property type="term" value="C:plasma membrane"/>
    <property type="evidence" value="ECO:0007669"/>
    <property type="project" value="UniProtKB-SubCell"/>
</dbReference>
<dbReference type="GO" id="GO:0009103">
    <property type="term" value="P:lipopolysaccharide biosynthetic process"/>
    <property type="evidence" value="ECO:0007669"/>
    <property type="project" value="TreeGrafter"/>
</dbReference>
<evidence type="ECO:0000256" key="3">
    <source>
        <dbReference type="ARBA" id="ARBA00022679"/>
    </source>
</evidence>
<dbReference type="RefSeq" id="WP_189536833.1">
    <property type="nucleotide sequence ID" value="NZ_BMYX01000029.1"/>
</dbReference>
<dbReference type="PANTHER" id="PTHR22926">
    <property type="entry name" value="PHOSPHO-N-ACETYLMURAMOYL-PENTAPEPTIDE-TRANSFERASE"/>
    <property type="match status" value="1"/>
</dbReference>
<evidence type="ECO:0000256" key="2">
    <source>
        <dbReference type="ARBA" id="ARBA00022475"/>
    </source>
</evidence>
<organism evidence="9 10">
    <name type="scientific">Paludibacterium paludis</name>
    <dbReference type="NCBI Taxonomy" id="1225769"/>
    <lineage>
        <taxon>Bacteria</taxon>
        <taxon>Pseudomonadati</taxon>
        <taxon>Pseudomonadota</taxon>
        <taxon>Betaproteobacteria</taxon>
        <taxon>Neisseriales</taxon>
        <taxon>Chromobacteriaceae</taxon>
        <taxon>Paludibacterium</taxon>
    </lineage>
</organism>
<dbReference type="AlphaFoldDB" id="A0A918UC12"/>
<dbReference type="GO" id="GO:0044038">
    <property type="term" value="P:cell wall macromolecule biosynthetic process"/>
    <property type="evidence" value="ECO:0007669"/>
    <property type="project" value="TreeGrafter"/>
</dbReference>
<feature type="transmembrane region" description="Helical" evidence="8">
    <location>
        <begin position="98"/>
        <end position="119"/>
    </location>
</feature>
<keyword evidence="2" id="KW-1003">Cell membrane</keyword>
<evidence type="ECO:0000313" key="9">
    <source>
        <dbReference type="EMBL" id="GGY29268.1"/>
    </source>
</evidence>
<evidence type="ECO:0000256" key="4">
    <source>
        <dbReference type="ARBA" id="ARBA00022692"/>
    </source>
</evidence>
<keyword evidence="6 8" id="KW-0472">Membrane</keyword>
<evidence type="ECO:0000313" key="10">
    <source>
        <dbReference type="Proteomes" id="UP000645257"/>
    </source>
</evidence>
<feature type="transmembrane region" description="Helical" evidence="8">
    <location>
        <begin position="191"/>
        <end position="210"/>
    </location>
</feature>
<feature type="transmembrane region" description="Helical" evidence="8">
    <location>
        <begin position="160"/>
        <end position="179"/>
    </location>
</feature>
<sequence length="360" mass="39014">MSLMATMMTLLTTIALLAWAAAAWVLRRAEILRLIQLPNHRSSHLQPTPNGGGLGIVAAGSLAGVGLVLFFGWIVGGGVLGLAAVLAAVGLRDDMEHLSARVRLGVQVVVCAGALIIFGDLPELVLSGVLEFKVTGWILFGFLLLVGVWWINLFNFMDGIDGIAGVQVVFILLVGGALAVWTEPSAIQSPIWMWMLCVAAATVGFLLLNWPPAKIFMGDVGSTWLAFMVFALALLSVQAGWLNYAVWLVLAAVFVTDATVTLLTRILRGERWYEAHRSHAYQRLSRRWQGDRKAGHRSVTLLVATVNGLWLGPWAWSCVQWPAGVTVFVMVAYLPLVLAALWLGAGRPDPCLPSDQEVRD</sequence>
<dbReference type="GO" id="GO:0046872">
    <property type="term" value="F:metal ion binding"/>
    <property type="evidence" value="ECO:0007669"/>
    <property type="project" value="UniProtKB-KW"/>
</dbReference>
<keyword evidence="7" id="KW-0479">Metal-binding</keyword>
<proteinExistence type="predicted"/>
<feature type="transmembrane region" description="Helical" evidence="8">
    <location>
        <begin position="247"/>
        <end position="267"/>
    </location>
</feature>
<reference evidence="9" key="2">
    <citation type="submission" date="2020-09" db="EMBL/GenBank/DDBJ databases">
        <authorList>
            <person name="Sun Q."/>
            <person name="Kim S."/>
        </authorList>
    </citation>
    <scope>NUCLEOTIDE SEQUENCE</scope>
    <source>
        <strain evidence="9">KCTC 32182</strain>
    </source>
</reference>
<dbReference type="CDD" id="cd06854">
    <property type="entry name" value="GT_WbpL_WbcO_like"/>
    <property type="match status" value="1"/>
</dbReference>
<dbReference type="GO" id="GO:0071555">
    <property type="term" value="P:cell wall organization"/>
    <property type="evidence" value="ECO:0007669"/>
    <property type="project" value="TreeGrafter"/>
</dbReference>
<comment type="cofactor">
    <cofactor evidence="7">
        <name>Mg(2+)</name>
        <dbReference type="ChEBI" id="CHEBI:18420"/>
    </cofactor>
</comment>
<evidence type="ECO:0000256" key="5">
    <source>
        <dbReference type="ARBA" id="ARBA00022989"/>
    </source>
</evidence>
<evidence type="ECO:0000256" key="1">
    <source>
        <dbReference type="ARBA" id="ARBA00004651"/>
    </source>
</evidence>
<evidence type="ECO:0000256" key="6">
    <source>
        <dbReference type="ARBA" id="ARBA00023136"/>
    </source>
</evidence>
<feature type="transmembrane region" description="Helical" evidence="8">
    <location>
        <begin position="134"/>
        <end position="153"/>
    </location>
</feature>
<dbReference type="EMBL" id="BMYX01000029">
    <property type="protein sequence ID" value="GGY29268.1"/>
    <property type="molecule type" value="Genomic_DNA"/>
</dbReference>
<keyword evidence="10" id="KW-1185">Reference proteome</keyword>
<dbReference type="PANTHER" id="PTHR22926:SF3">
    <property type="entry name" value="UNDECAPRENYL-PHOSPHATE ALPHA-N-ACETYLGLUCOSAMINYL 1-PHOSPHATE TRANSFERASE"/>
    <property type="match status" value="1"/>
</dbReference>
<accession>A0A918UC12</accession>
<name>A0A918UC12_9NEIS</name>
<dbReference type="GO" id="GO:0016780">
    <property type="term" value="F:phosphotransferase activity, for other substituted phosphate groups"/>
    <property type="evidence" value="ECO:0007669"/>
    <property type="project" value="InterPro"/>
</dbReference>
<dbReference type="InterPro" id="IPR000715">
    <property type="entry name" value="Glycosyl_transferase_4"/>
</dbReference>
<dbReference type="Pfam" id="PF00953">
    <property type="entry name" value="Glycos_transf_4"/>
    <property type="match status" value="1"/>
</dbReference>
<feature type="transmembrane region" description="Helical" evidence="8">
    <location>
        <begin position="321"/>
        <end position="343"/>
    </location>
</feature>
<feature type="binding site" evidence="7">
    <location>
        <position position="219"/>
    </location>
    <ligand>
        <name>Mg(2+)</name>
        <dbReference type="ChEBI" id="CHEBI:18420"/>
    </ligand>
</feature>
<feature type="transmembrane region" description="Helical" evidence="8">
    <location>
        <begin position="222"/>
        <end position="241"/>
    </location>
</feature>
<evidence type="ECO:0000256" key="8">
    <source>
        <dbReference type="SAM" id="Phobius"/>
    </source>
</evidence>
<gene>
    <name evidence="9" type="ORF">GCM10011289_35370</name>
</gene>
<comment type="caution">
    <text evidence="9">The sequence shown here is derived from an EMBL/GenBank/DDBJ whole genome shotgun (WGS) entry which is preliminary data.</text>
</comment>
<keyword evidence="7" id="KW-0460">Magnesium</keyword>
<feature type="transmembrane region" description="Helical" evidence="8">
    <location>
        <begin position="53"/>
        <end position="86"/>
    </location>
</feature>
<dbReference type="Proteomes" id="UP000645257">
    <property type="component" value="Unassembled WGS sequence"/>
</dbReference>
<feature type="binding site" evidence="7">
    <location>
        <position position="155"/>
    </location>
    <ligand>
        <name>Mg(2+)</name>
        <dbReference type="ChEBI" id="CHEBI:18420"/>
    </ligand>
</feature>
<comment type="subcellular location">
    <subcellularLocation>
        <location evidence="1">Cell membrane</location>
        <topology evidence="1">Multi-pass membrane protein</topology>
    </subcellularLocation>
</comment>
<keyword evidence="3 9" id="KW-0808">Transferase</keyword>
<reference evidence="9" key="1">
    <citation type="journal article" date="2014" name="Int. J. Syst. Evol. Microbiol.">
        <title>Complete genome sequence of Corynebacterium casei LMG S-19264T (=DSM 44701T), isolated from a smear-ripened cheese.</title>
        <authorList>
            <consortium name="US DOE Joint Genome Institute (JGI-PGF)"/>
            <person name="Walter F."/>
            <person name="Albersmeier A."/>
            <person name="Kalinowski J."/>
            <person name="Ruckert C."/>
        </authorList>
    </citation>
    <scope>NUCLEOTIDE SEQUENCE</scope>
    <source>
        <strain evidence="9">KCTC 32182</strain>
    </source>
</reference>
<evidence type="ECO:0000256" key="7">
    <source>
        <dbReference type="PIRSR" id="PIRSR600715-1"/>
    </source>
</evidence>
<keyword evidence="4 8" id="KW-0812">Transmembrane</keyword>
<protein>
    <submittedName>
        <fullName evidence="9">Glycosyl transferase</fullName>
    </submittedName>
</protein>